<keyword evidence="4" id="KW-1185">Reference proteome</keyword>
<proteinExistence type="predicted"/>
<dbReference type="InterPro" id="IPR005133">
    <property type="entry name" value="PhaG_MnhG_YufB"/>
</dbReference>
<keyword evidence="2" id="KW-0812">Transmembrane</keyword>
<reference evidence="3 4" key="1">
    <citation type="journal article" date="2019" name="Int. J. Syst. Evol. Microbiol.">
        <title>The Global Catalogue of Microorganisms (GCM) 10K type strain sequencing project: providing services to taxonomists for standard genome sequencing and annotation.</title>
        <authorList>
            <consortium name="The Broad Institute Genomics Platform"/>
            <consortium name="The Broad Institute Genome Sequencing Center for Infectious Disease"/>
            <person name="Wu L."/>
            <person name="Ma J."/>
        </authorList>
    </citation>
    <scope>NUCLEOTIDE SEQUENCE [LARGE SCALE GENOMIC DNA]</scope>
    <source>
        <strain evidence="3 4">JCM 16083</strain>
    </source>
</reference>
<feature type="transmembrane region" description="Helical" evidence="2">
    <location>
        <begin position="6"/>
        <end position="25"/>
    </location>
</feature>
<evidence type="ECO:0000256" key="2">
    <source>
        <dbReference type="SAM" id="Phobius"/>
    </source>
</evidence>
<dbReference type="Proteomes" id="UP001501126">
    <property type="component" value="Unassembled WGS sequence"/>
</dbReference>
<keyword evidence="2" id="KW-0472">Membrane</keyword>
<evidence type="ECO:0000256" key="1">
    <source>
        <dbReference type="SAM" id="Coils"/>
    </source>
</evidence>
<name>A0ABN1MLQ3_9FLAO</name>
<dbReference type="EMBL" id="BAAAFH010000003">
    <property type="protein sequence ID" value="GAA0873845.1"/>
    <property type="molecule type" value="Genomic_DNA"/>
</dbReference>
<dbReference type="NCBIfam" id="TIGR01300">
    <property type="entry name" value="CPA3_mnhG_phaG"/>
    <property type="match status" value="1"/>
</dbReference>
<accession>A0ABN1MLQ3</accession>
<protein>
    <submittedName>
        <fullName evidence="3">Monovalent cation/H(+) antiporter subunit G</fullName>
    </submittedName>
</protein>
<feature type="transmembrane region" description="Helical" evidence="2">
    <location>
        <begin position="63"/>
        <end position="83"/>
    </location>
</feature>
<dbReference type="NCBIfam" id="NF009314">
    <property type="entry name" value="PRK12674.1-2"/>
    <property type="match status" value="1"/>
</dbReference>
<comment type="caution">
    <text evidence="3">The sequence shown here is derived from an EMBL/GenBank/DDBJ whole genome shotgun (WGS) entry which is preliminary data.</text>
</comment>
<dbReference type="PANTHER" id="PTHR34703:SF1">
    <property type="entry name" value="ANTIPORTER SUBUNIT MNHG2-RELATED"/>
    <property type="match status" value="1"/>
</dbReference>
<evidence type="ECO:0000313" key="4">
    <source>
        <dbReference type="Proteomes" id="UP001501126"/>
    </source>
</evidence>
<feature type="coiled-coil region" evidence="1">
    <location>
        <begin position="100"/>
        <end position="127"/>
    </location>
</feature>
<keyword evidence="1" id="KW-0175">Coiled coil</keyword>
<evidence type="ECO:0000313" key="3">
    <source>
        <dbReference type="EMBL" id="GAA0873845.1"/>
    </source>
</evidence>
<gene>
    <name evidence="3" type="primary">mnhG</name>
    <name evidence="3" type="ORF">GCM10009118_02530</name>
</gene>
<organism evidence="3 4">
    <name type="scientific">Wandonia haliotis</name>
    <dbReference type="NCBI Taxonomy" id="574963"/>
    <lineage>
        <taxon>Bacteria</taxon>
        <taxon>Pseudomonadati</taxon>
        <taxon>Bacteroidota</taxon>
        <taxon>Flavobacteriia</taxon>
        <taxon>Flavobacteriales</taxon>
        <taxon>Crocinitomicaceae</taxon>
        <taxon>Wandonia</taxon>
    </lineage>
</organism>
<dbReference type="Pfam" id="PF03334">
    <property type="entry name" value="PhaG_MnhG_YufB"/>
    <property type="match status" value="1"/>
</dbReference>
<keyword evidence="2" id="KW-1133">Transmembrane helix</keyword>
<sequence>MNELFMIVVISLGTLFILLAAVGLVRMPDLYLRISVTTKAATLGVGLLLAGTALYFFEVSTTTRALAIIIFLFLTAPIGAHLIGRTSYFVGTPLWKRSVMDDLKGKYDKRTRELMSSEEEQKRTEEQN</sequence>
<dbReference type="PANTHER" id="PTHR34703">
    <property type="entry name" value="ANTIPORTER SUBUNIT MNHG2-RELATED"/>
    <property type="match status" value="1"/>
</dbReference>
<feature type="transmembrane region" description="Helical" evidence="2">
    <location>
        <begin position="37"/>
        <end position="57"/>
    </location>
</feature>
<dbReference type="RefSeq" id="WP_343784287.1">
    <property type="nucleotide sequence ID" value="NZ_BAAAFH010000003.1"/>
</dbReference>